<dbReference type="EMBL" id="RCMI01000244">
    <property type="protein sequence ID" value="KAG2922952.1"/>
    <property type="molecule type" value="Genomic_DNA"/>
</dbReference>
<feature type="compositionally biased region" description="Polar residues" evidence="1">
    <location>
        <begin position="487"/>
        <end position="502"/>
    </location>
</feature>
<evidence type="ECO:0000313" key="5">
    <source>
        <dbReference type="EMBL" id="KAG2941852.1"/>
    </source>
</evidence>
<dbReference type="Gene3D" id="1.10.167.10">
    <property type="entry name" value="Regulator of G-protein Signalling 4, domain 2"/>
    <property type="match status" value="2"/>
</dbReference>
<dbReference type="Proteomes" id="UP000251314">
    <property type="component" value="Unassembled WGS sequence"/>
</dbReference>
<dbReference type="InterPro" id="IPR001194">
    <property type="entry name" value="cDENN_dom"/>
</dbReference>
<dbReference type="PROSITE" id="PS50132">
    <property type="entry name" value="RGS"/>
    <property type="match status" value="2"/>
</dbReference>
<evidence type="ECO:0000313" key="8">
    <source>
        <dbReference type="EMBL" id="RAW31009.1"/>
    </source>
</evidence>
<dbReference type="InterPro" id="IPR044926">
    <property type="entry name" value="RGS_subdomain_2"/>
</dbReference>
<dbReference type="EMBL" id="RCMG01000249">
    <property type="protein sequence ID" value="KAG2858532.1"/>
    <property type="molecule type" value="Genomic_DNA"/>
</dbReference>
<reference evidence="3" key="2">
    <citation type="submission" date="2018-10" db="EMBL/GenBank/DDBJ databases">
        <title>Effector identification in a new, highly contiguous assembly of the strawberry crown rot pathogen Phytophthora cactorum.</title>
        <authorList>
            <person name="Armitage A.D."/>
            <person name="Nellist C.F."/>
            <person name="Bates H."/>
            <person name="Vickerstaff R.J."/>
            <person name="Harrison R.J."/>
        </authorList>
    </citation>
    <scope>NUCLEOTIDE SEQUENCE</scope>
    <source>
        <strain evidence="3">15-7</strain>
        <strain evidence="4">4032</strain>
        <strain evidence="5">4040</strain>
        <strain evidence="6">P415</strain>
        <strain evidence="7">P421</strain>
    </source>
</reference>
<dbReference type="EMBL" id="RCMK01000239">
    <property type="protein sequence ID" value="KAG2941852.1"/>
    <property type="molecule type" value="Genomic_DNA"/>
</dbReference>
<dbReference type="EMBL" id="RCML01000262">
    <property type="protein sequence ID" value="KAG2983241.1"/>
    <property type="molecule type" value="Genomic_DNA"/>
</dbReference>
<dbReference type="Proteomes" id="UP000760860">
    <property type="component" value="Unassembled WGS sequence"/>
</dbReference>
<evidence type="ECO:0000313" key="6">
    <source>
        <dbReference type="EMBL" id="KAG2983241.1"/>
    </source>
</evidence>
<proteinExistence type="predicted"/>
<dbReference type="InterPro" id="IPR036305">
    <property type="entry name" value="RGS_sf"/>
</dbReference>
<evidence type="ECO:0000313" key="4">
    <source>
        <dbReference type="EMBL" id="KAG2922952.1"/>
    </source>
</evidence>
<accession>A0A329S2U0</accession>
<evidence type="ECO:0000313" key="3">
    <source>
        <dbReference type="EMBL" id="KAG2858532.1"/>
    </source>
</evidence>
<organism evidence="8 9">
    <name type="scientific">Phytophthora cactorum</name>
    <dbReference type="NCBI Taxonomy" id="29920"/>
    <lineage>
        <taxon>Eukaryota</taxon>
        <taxon>Sar</taxon>
        <taxon>Stramenopiles</taxon>
        <taxon>Oomycota</taxon>
        <taxon>Peronosporomycetes</taxon>
        <taxon>Peronosporales</taxon>
        <taxon>Peronosporaceae</taxon>
        <taxon>Phytophthora</taxon>
    </lineage>
</organism>
<keyword evidence="9" id="KW-1185">Reference proteome</keyword>
<dbReference type="Gene3D" id="3.40.50.11500">
    <property type="match status" value="1"/>
</dbReference>
<protein>
    <recommendedName>
        <fullName evidence="2">RGS domain-containing protein</fullName>
    </recommendedName>
</protein>
<dbReference type="InterPro" id="IPR016137">
    <property type="entry name" value="RGS"/>
</dbReference>
<evidence type="ECO:0000259" key="2">
    <source>
        <dbReference type="PROSITE" id="PS50132"/>
    </source>
</evidence>
<dbReference type="Proteomes" id="UP000736787">
    <property type="component" value="Unassembled WGS sequence"/>
</dbReference>
<evidence type="ECO:0000256" key="1">
    <source>
        <dbReference type="SAM" id="MobiDB-lite"/>
    </source>
</evidence>
<gene>
    <name evidence="8" type="ORF">PC110_g12631</name>
    <name evidence="3" type="ORF">PC113_g9734</name>
    <name evidence="4" type="ORF">PC115_g9095</name>
    <name evidence="5" type="ORF">PC117_g10078</name>
    <name evidence="6" type="ORF">PC118_g9523</name>
    <name evidence="7" type="ORF">PC129_g7574</name>
</gene>
<feature type="domain" description="RGS" evidence="2">
    <location>
        <begin position="4"/>
        <end position="130"/>
    </location>
</feature>
<dbReference type="InterPro" id="IPR051696">
    <property type="entry name" value="DENN_Domain_GEFs"/>
</dbReference>
<evidence type="ECO:0000313" key="9">
    <source>
        <dbReference type="Proteomes" id="UP000251314"/>
    </source>
</evidence>
<dbReference type="SMART" id="SM00799">
    <property type="entry name" value="DENN"/>
    <property type="match status" value="1"/>
</dbReference>
<dbReference type="STRING" id="29920.A0A329S2U0"/>
<dbReference type="EMBL" id="RCMV01000209">
    <property type="protein sequence ID" value="KAG3221699.1"/>
    <property type="molecule type" value="Genomic_DNA"/>
</dbReference>
<dbReference type="Proteomes" id="UP000735874">
    <property type="component" value="Unassembled WGS sequence"/>
</dbReference>
<dbReference type="PANTHER" id="PTHR12296:SF21">
    <property type="entry name" value="DENN DOMAIN-CONTAINING PROTEIN 3"/>
    <property type="match status" value="1"/>
</dbReference>
<evidence type="ECO:0000313" key="7">
    <source>
        <dbReference type="EMBL" id="KAG3221699.1"/>
    </source>
</evidence>
<dbReference type="PANTHER" id="PTHR12296">
    <property type="entry name" value="DENN DOMAIN-CONTAINING PROTEIN 4"/>
    <property type="match status" value="1"/>
</dbReference>
<comment type="caution">
    <text evidence="8">The sequence shown here is derived from an EMBL/GenBank/DDBJ whole genome shotgun (WGS) entry which is preliminary data.</text>
</comment>
<dbReference type="GO" id="GO:0032483">
    <property type="term" value="P:regulation of Rab protein signal transduction"/>
    <property type="evidence" value="ECO:0007669"/>
    <property type="project" value="TreeGrafter"/>
</dbReference>
<dbReference type="Proteomes" id="UP000774804">
    <property type="component" value="Unassembled WGS sequence"/>
</dbReference>
<dbReference type="EMBL" id="MJFZ01000342">
    <property type="protein sequence ID" value="RAW31009.1"/>
    <property type="molecule type" value="Genomic_DNA"/>
</dbReference>
<dbReference type="Pfam" id="PF02141">
    <property type="entry name" value="DENN"/>
    <property type="match status" value="1"/>
</dbReference>
<dbReference type="SUPFAM" id="SSF48097">
    <property type="entry name" value="Regulator of G-protein signaling, RGS"/>
    <property type="match status" value="2"/>
</dbReference>
<feature type="domain" description="RGS" evidence="2">
    <location>
        <begin position="140"/>
        <end position="283"/>
    </location>
</feature>
<sequence length="933" mass="104439">MELTLEAVAKDAFRRDFFLRCFTEREAQALELRFAFLHRVRQYKRLVGRRDLLPRAAKDIVASYLQQVESTNQLLLPPSAEPLQTRVLNAVTAGHCPLDLFNGLETLVRDHMTRDAFPQFLRSQEYTELCDALRSRRELPLAEVLVDSRRTQFLMKYLTAKFPGEEGNLHFWVHVQTRFLPLIQTTLFSVALFEEVQRHVRHVFNRFLVGETETGEGAGNAATRVPETVRRVTLQQIMKLQSEPFSPPRYANLFRSAQDCVWGWLQTEVYPKFRTSSLYVMLVVETEDLETDQQLRRLSEHVQATVKRSATVRQERQSETILRVSSRKSEAQLKANAVLVPIKQPSQQNLWGQGSECNRRSFDRVLAVQEIAQHGIHSISVASMVPLGTSTDGSDEVIFELFCTGSHQEAAAETHPTHLNFWQKNTVITASGNPLSPSGRPLSPTAPKPSFHDFVLPNDEILRDTVGASYLFGVCLTLWRPKPVPENPNTSTVNDGATSPTDATPKGLSIAAQPCPQFLTVLTTEPAHKNSRRLLLQLVSSGLDGLTVDTVSRFVSSIFGSSSNNQQLLSARYGGFSLQPNLRKVDVSLSSVFKEICSQTFISILASVLVGKSIILVSERPAALVSVAEAARELLKPFEWTHFCLPFCPVATSSELRDVGLFSEVNTSPFCIGCEGVLSYQKKDSGADQRFRIRNSVYTTHKVSLHLQAPPTAGPNEYPPELLQTTAIVIDIDSDDIYVPEKVEIPELPQSILRSLESMLSTALHSSRITQADSHLFGPSKSPSFIEEMLDQSGQTSQTDEPSAEVAPAQLELIDLSLDDSARLALLWFLEALFGDVVYYFCSLHQNFAVETQSTQAVADEFLLFEVDSFLDAHNELGCRDFFRQCFHTELFRKFMLAQHKQFAFTSASVALEPSETSLEHETPPEAVPDVFI</sequence>
<dbReference type="InterPro" id="IPR043153">
    <property type="entry name" value="DENN_C"/>
</dbReference>
<dbReference type="VEuPathDB" id="FungiDB:PC110_g12631"/>
<name>A0A329S2U0_9STRA</name>
<dbReference type="Proteomes" id="UP000697107">
    <property type="component" value="Unassembled WGS sequence"/>
</dbReference>
<dbReference type="CDD" id="cd08731">
    <property type="entry name" value="RGS_RGS22_1"/>
    <property type="match status" value="1"/>
</dbReference>
<dbReference type="GO" id="GO:0031410">
    <property type="term" value="C:cytoplasmic vesicle"/>
    <property type="evidence" value="ECO:0007669"/>
    <property type="project" value="TreeGrafter"/>
</dbReference>
<reference evidence="8 9" key="1">
    <citation type="submission" date="2018-01" db="EMBL/GenBank/DDBJ databases">
        <title>Draft genome of the strawberry crown rot pathogen Phytophthora cactorum.</title>
        <authorList>
            <person name="Armitage A.D."/>
            <person name="Lysoe E."/>
            <person name="Nellist C.F."/>
            <person name="Harrison R.J."/>
            <person name="Brurberg M.B."/>
        </authorList>
    </citation>
    <scope>NUCLEOTIDE SEQUENCE [LARGE SCALE GENOMIC DNA]</scope>
    <source>
        <strain evidence="8 9">10300</strain>
    </source>
</reference>
<dbReference type="OrthoDB" id="10266080at2759"/>
<dbReference type="Pfam" id="PF00615">
    <property type="entry name" value="RGS"/>
    <property type="match status" value="1"/>
</dbReference>
<feature type="region of interest" description="Disordered" evidence="1">
    <location>
        <begin position="484"/>
        <end position="503"/>
    </location>
</feature>
<dbReference type="AlphaFoldDB" id="A0A329S2U0"/>